<protein>
    <submittedName>
        <fullName evidence="1">Uncharacterized protein</fullName>
    </submittedName>
</protein>
<name>A0A251QDB0_PRUPE</name>
<evidence type="ECO:0000313" key="1">
    <source>
        <dbReference type="EMBL" id="ONI21797.1"/>
    </source>
</evidence>
<dbReference type="Gramene" id="ONI21797">
    <property type="protein sequence ID" value="ONI21797"/>
    <property type="gene ID" value="PRUPE_2G089700"/>
</dbReference>
<gene>
    <name evidence="1" type="ORF">PRUPE_2G089700</name>
</gene>
<proteinExistence type="predicted"/>
<dbReference type="EMBL" id="CM007652">
    <property type="protein sequence ID" value="ONI21797.1"/>
    <property type="molecule type" value="Genomic_DNA"/>
</dbReference>
<keyword evidence="2" id="KW-1185">Reference proteome</keyword>
<reference evidence="1 2" key="1">
    <citation type="journal article" date="2013" name="Nat. Genet.">
        <title>The high-quality draft genome of peach (Prunus persica) identifies unique patterns of genetic diversity, domestication and genome evolution.</title>
        <authorList>
            <consortium name="International Peach Genome Initiative"/>
            <person name="Verde I."/>
            <person name="Abbott A.G."/>
            <person name="Scalabrin S."/>
            <person name="Jung S."/>
            <person name="Shu S."/>
            <person name="Marroni F."/>
            <person name="Zhebentyayeva T."/>
            <person name="Dettori M.T."/>
            <person name="Grimwood J."/>
            <person name="Cattonaro F."/>
            <person name="Zuccolo A."/>
            <person name="Rossini L."/>
            <person name="Jenkins J."/>
            <person name="Vendramin E."/>
            <person name="Meisel L.A."/>
            <person name="Decroocq V."/>
            <person name="Sosinski B."/>
            <person name="Prochnik S."/>
            <person name="Mitros T."/>
            <person name="Policriti A."/>
            <person name="Cipriani G."/>
            <person name="Dondini L."/>
            <person name="Ficklin S."/>
            <person name="Goodstein D.M."/>
            <person name="Xuan P."/>
            <person name="Del Fabbro C."/>
            <person name="Aramini V."/>
            <person name="Copetti D."/>
            <person name="Gonzalez S."/>
            <person name="Horner D.S."/>
            <person name="Falchi R."/>
            <person name="Lucas S."/>
            <person name="Mica E."/>
            <person name="Maldonado J."/>
            <person name="Lazzari B."/>
            <person name="Bielenberg D."/>
            <person name="Pirona R."/>
            <person name="Miculan M."/>
            <person name="Barakat A."/>
            <person name="Testolin R."/>
            <person name="Stella A."/>
            <person name="Tartarini S."/>
            <person name="Tonutti P."/>
            <person name="Arus P."/>
            <person name="Orellana A."/>
            <person name="Wells C."/>
            <person name="Main D."/>
            <person name="Vizzotto G."/>
            <person name="Silva H."/>
            <person name="Salamini F."/>
            <person name="Schmutz J."/>
            <person name="Morgante M."/>
            <person name="Rokhsar D.S."/>
        </authorList>
    </citation>
    <scope>NUCLEOTIDE SEQUENCE [LARGE SCALE GENOMIC DNA]</scope>
    <source>
        <strain evidence="2">cv. Nemared</strain>
    </source>
</reference>
<evidence type="ECO:0000313" key="2">
    <source>
        <dbReference type="Proteomes" id="UP000006882"/>
    </source>
</evidence>
<organism evidence="1 2">
    <name type="scientific">Prunus persica</name>
    <name type="common">Peach</name>
    <name type="synonym">Amygdalus persica</name>
    <dbReference type="NCBI Taxonomy" id="3760"/>
    <lineage>
        <taxon>Eukaryota</taxon>
        <taxon>Viridiplantae</taxon>
        <taxon>Streptophyta</taxon>
        <taxon>Embryophyta</taxon>
        <taxon>Tracheophyta</taxon>
        <taxon>Spermatophyta</taxon>
        <taxon>Magnoliopsida</taxon>
        <taxon>eudicotyledons</taxon>
        <taxon>Gunneridae</taxon>
        <taxon>Pentapetalae</taxon>
        <taxon>rosids</taxon>
        <taxon>fabids</taxon>
        <taxon>Rosales</taxon>
        <taxon>Rosaceae</taxon>
        <taxon>Amygdaloideae</taxon>
        <taxon>Amygdaleae</taxon>
        <taxon>Prunus</taxon>
    </lineage>
</organism>
<accession>A0A251QDB0</accession>
<dbReference type="Proteomes" id="UP000006882">
    <property type="component" value="Chromosome G2"/>
</dbReference>
<dbReference type="AlphaFoldDB" id="A0A251QDB0"/>
<sequence>MSLSLLSKSSRNHYFKPLLLIGNPSLLSLMLNSKCSAPMPQASHAKPRIYLFSRRRPPRLGMSSHFSSMLSRCRHSLLRLWVAGLVVVSLRSRVLVLSFFYSLVRLRFWWLP</sequence>